<dbReference type="InterPro" id="IPR005238">
    <property type="entry name" value="ComB-like"/>
</dbReference>
<evidence type="ECO:0000256" key="6">
    <source>
        <dbReference type="ARBA" id="ARBA00022842"/>
    </source>
</evidence>
<dbReference type="SUPFAM" id="SSF142823">
    <property type="entry name" value="ComB-like"/>
    <property type="match status" value="1"/>
</dbReference>
<accession>A0ABY3RU62</accession>
<dbReference type="PANTHER" id="PTHR37311:SF1">
    <property type="entry name" value="2-PHOSPHOSULFOLACTATE PHOSPHATASE-RELATED"/>
    <property type="match status" value="1"/>
</dbReference>
<evidence type="ECO:0000256" key="5">
    <source>
        <dbReference type="ARBA" id="ARBA00022801"/>
    </source>
</evidence>
<evidence type="ECO:0000256" key="3">
    <source>
        <dbReference type="ARBA" id="ARBA00012953"/>
    </source>
</evidence>
<sequence>MRDPAFDQAMYQVRFEWGAAGLDRLAPADVVVVLDVLRFTTTVTVRAERSETTPLHNAPSINGAPVAAAAATVPGAVVLAGSLRNADAVAEEILREQVRRDRRTSVAVIAAGEAIAPGDPRLRFAVEDQLGAGAIIDALIRRGIDHVSPEAMLTAESFRSLRGALRHLVSASGSARHLRARPEQYPDAETDIRLAAELDASTVVAELRGGVFTARALRDTPQR</sequence>
<keyword evidence="6" id="KW-0460">Magnesium</keyword>
<evidence type="ECO:0000313" key="8">
    <source>
        <dbReference type="EMBL" id="UGS27494.1"/>
    </source>
</evidence>
<dbReference type="EC" id="3.1.3.71" evidence="3"/>
<proteinExistence type="inferred from homology"/>
<dbReference type="Pfam" id="PF04029">
    <property type="entry name" value="2-ph_phosp"/>
    <property type="match status" value="1"/>
</dbReference>
<dbReference type="Gene3D" id="3.90.1560.10">
    <property type="entry name" value="ComB-like"/>
    <property type="match status" value="1"/>
</dbReference>
<dbReference type="EMBL" id="CP082781">
    <property type="protein sequence ID" value="UGS27494.1"/>
    <property type="molecule type" value="Genomic_DNA"/>
</dbReference>
<organism evidence="8 9">
    <name type="scientific">Microbacterium resistens</name>
    <dbReference type="NCBI Taxonomy" id="156977"/>
    <lineage>
        <taxon>Bacteria</taxon>
        <taxon>Bacillati</taxon>
        <taxon>Actinomycetota</taxon>
        <taxon>Actinomycetes</taxon>
        <taxon>Micrococcales</taxon>
        <taxon>Microbacteriaceae</taxon>
        <taxon>Microbacterium</taxon>
    </lineage>
</organism>
<evidence type="ECO:0000256" key="4">
    <source>
        <dbReference type="ARBA" id="ARBA00021948"/>
    </source>
</evidence>
<dbReference type="PANTHER" id="PTHR37311">
    <property type="entry name" value="2-PHOSPHOSULFOLACTATE PHOSPHATASE-RELATED"/>
    <property type="match status" value="1"/>
</dbReference>
<dbReference type="Proteomes" id="UP001199642">
    <property type="component" value="Chromosome"/>
</dbReference>
<evidence type="ECO:0000256" key="2">
    <source>
        <dbReference type="ARBA" id="ARBA00009997"/>
    </source>
</evidence>
<evidence type="ECO:0000256" key="1">
    <source>
        <dbReference type="ARBA" id="ARBA00001946"/>
    </source>
</evidence>
<name>A0ABY3RU62_9MICO</name>
<comment type="similarity">
    <text evidence="2">Belongs to the ComB family.</text>
</comment>
<gene>
    <name evidence="8" type="ORF">K8F61_04680</name>
</gene>
<protein>
    <recommendedName>
        <fullName evidence="4">Probable 2-phosphosulfolactate phosphatase</fullName>
        <ecNumber evidence="3">3.1.3.71</ecNumber>
    </recommendedName>
</protein>
<keyword evidence="5" id="KW-0378">Hydrolase</keyword>
<dbReference type="RefSeq" id="WP_231820842.1">
    <property type="nucleotide sequence ID" value="NZ_CP082781.1"/>
</dbReference>
<comment type="cofactor">
    <cofactor evidence="1">
        <name>Mg(2+)</name>
        <dbReference type="ChEBI" id="CHEBI:18420"/>
    </cofactor>
</comment>
<keyword evidence="9" id="KW-1185">Reference proteome</keyword>
<evidence type="ECO:0000313" key="9">
    <source>
        <dbReference type="Proteomes" id="UP001199642"/>
    </source>
</evidence>
<dbReference type="InterPro" id="IPR036702">
    <property type="entry name" value="ComB-like_sf"/>
</dbReference>
<comment type="catalytic activity">
    <reaction evidence="7">
        <text>(2R)-O-phospho-3-sulfolactate + H2O = (2R)-3-sulfolactate + phosphate</text>
        <dbReference type="Rhea" id="RHEA:23416"/>
        <dbReference type="ChEBI" id="CHEBI:15377"/>
        <dbReference type="ChEBI" id="CHEBI:15597"/>
        <dbReference type="ChEBI" id="CHEBI:43474"/>
        <dbReference type="ChEBI" id="CHEBI:58738"/>
        <dbReference type="EC" id="3.1.3.71"/>
    </reaction>
</comment>
<reference evidence="8 9" key="1">
    <citation type="submission" date="2023-01" db="EMBL/GenBank/DDBJ databases">
        <title>Characterization of estradiol degrading bacteria Microbacterium sp. MZT7 and reveal degrading genes through genome analysis.</title>
        <authorList>
            <person name="Hao P."/>
            <person name="Gao Y."/>
        </authorList>
    </citation>
    <scope>NUCLEOTIDE SEQUENCE [LARGE SCALE GENOMIC DNA]</scope>
    <source>
        <strain evidence="8 9">MZT7</strain>
    </source>
</reference>
<evidence type="ECO:0000256" key="7">
    <source>
        <dbReference type="ARBA" id="ARBA00033711"/>
    </source>
</evidence>